<comment type="similarity">
    <text evidence="1">Belongs to the UPF0167 family.</text>
</comment>
<proteinExistence type="inferred from homology"/>
<comment type="caution">
    <text evidence="2">The sequence shown here is derived from an EMBL/GenBank/DDBJ whole genome shotgun (WGS) entry which is preliminary data.</text>
</comment>
<evidence type="ECO:0000313" key="2">
    <source>
        <dbReference type="EMBL" id="RQX16531.1"/>
    </source>
</evidence>
<dbReference type="OrthoDB" id="7065534at2"/>
<name>A0A3N9XTW9_9ACTN</name>
<evidence type="ECO:0000313" key="3">
    <source>
        <dbReference type="Proteomes" id="UP000278981"/>
    </source>
</evidence>
<dbReference type="RefSeq" id="WP_124819921.1">
    <property type="nucleotide sequence ID" value="NZ_QDGB01000252.1"/>
</dbReference>
<dbReference type="AlphaFoldDB" id="A0A3N9XTW9"/>
<dbReference type="Proteomes" id="UP000278981">
    <property type="component" value="Unassembled WGS sequence"/>
</dbReference>
<dbReference type="InterPro" id="IPR005363">
    <property type="entry name" value="UPF0167"/>
</dbReference>
<reference evidence="2 3" key="1">
    <citation type="submission" date="2018-04" db="EMBL/GenBank/DDBJ databases">
        <title>Micromonosporas from Atacama Desert.</title>
        <authorList>
            <person name="Carro L."/>
            <person name="Klenk H.-P."/>
            <person name="Goodfellow M."/>
        </authorList>
    </citation>
    <scope>NUCLEOTIDE SEQUENCE [LARGE SCALE GENOMIC DNA]</scope>
    <source>
        <strain evidence="2 3">LB19</strain>
    </source>
</reference>
<sequence>MEPKHECSVCGQLRQTRYKGPIYGRQPDNLCLHCIYSGAASRALGGVAPATDGSDIREMPAEFSDAVDVPDGVPLHIVEEITRRTPGFTGWQQESWLYHCGDGAALFSARPATPISNLIRAC</sequence>
<organism evidence="2 3">
    <name type="scientific">Micromonospora ureilytica</name>
    <dbReference type="NCBI Taxonomy" id="709868"/>
    <lineage>
        <taxon>Bacteria</taxon>
        <taxon>Bacillati</taxon>
        <taxon>Actinomycetota</taxon>
        <taxon>Actinomycetes</taxon>
        <taxon>Micromonosporales</taxon>
        <taxon>Micromonosporaceae</taxon>
        <taxon>Micromonospora</taxon>
    </lineage>
</organism>
<evidence type="ECO:0000256" key="1">
    <source>
        <dbReference type="ARBA" id="ARBA00008525"/>
    </source>
</evidence>
<dbReference type="Pfam" id="PF03691">
    <property type="entry name" value="UPF0167"/>
    <property type="match status" value="1"/>
</dbReference>
<protein>
    <submittedName>
        <fullName evidence="2">Uncharacterized protein</fullName>
    </submittedName>
</protein>
<accession>A0A3N9XTW9</accession>
<gene>
    <name evidence="2" type="ORF">DDE19_14845</name>
</gene>
<dbReference type="EMBL" id="QDGB01000252">
    <property type="protein sequence ID" value="RQX16531.1"/>
    <property type="molecule type" value="Genomic_DNA"/>
</dbReference>